<keyword evidence="2" id="KW-1185">Reference proteome</keyword>
<dbReference type="PATRIC" id="fig|953739.5.peg.4660"/>
<dbReference type="STRING" id="953739.SVEN_2467"/>
<protein>
    <submittedName>
        <fullName evidence="1">Uncharacterized protein</fullName>
    </submittedName>
</protein>
<sequence>MRDIGGILPAVRDWYCPAVTLTDLRDGFRDDDQRRCVQAVVHSRLADDREPQECRYLMRFWWQLSMPYQEVSLEELRQNVGRQKLDALLELISAIRSSHDEIDAWLAAAQQAFPVIQDRGFNLNV</sequence>
<dbReference type="AlphaFoldDB" id="F2R3B1"/>
<dbReference type="Proteomes" id="UP000006854">
    <property type="component" value="Chromosome"/>
</dbReference>
<organism evidence="1 2">
    <name type="scientific">Streptomyces venezuelae (strain ATCC 10712 / CBS 650.69 / DSM 40230 / JCM 4526 / NBRC 13096 / PD 04745)</name>
    <dbReference type="NCBI Taxonomy" id="953739"/>
    <lineage>
        <taxon>Bacteria</taxon>
        <taxon>Bacillati</taxon>
        <taxon>Actinomycetota</taxon>
        <taxon>Actinomycetes</taxon>
        <taxon>Kitasatosporales</taxon>
        <taxon>Streptomycetaceae</taxon>
        <taxon>Streptomyces</taxon>
    </lineage>
</organism>
<dbReference type="RefSeq" id="WP_015033671.1">
    <property type="nucleotide sequence ID" value="NZ_JABVZO010000249.1"/>
</dbReference>
<dbReference type="HOGENOM" id="CLU_1991507_0_0_11"/>
<accession>F2R3B1</accession>
<proteinExistence type="predicted"/>
<evidence type="ECO:0000313" key="1">
    <source>
        <dbReference type="EMBL" id="CCA55753.1"/>
    </source>
</evidence>
<evidence type="ECO:0000313" key="2">
    <source>
        <dbReference type="Proteomes" id="UP000006854"/>
    </source>
</evidence>
<reference evidence="1 2" key="1">
    <citation type="journal article" date="2011" name="BMC Genomics">
        <title>Genome-wide analysis of the role of GlnR in Streptomyces venezuelae provides new insights into global nitrogen regulation in actinomycetes.</title>
        <authorList>
            <person name="Pullan S.T."/>
            <person name="Bibb M.J."/>
            <person name="Merrick M."/>
        </authorList>
    </citation>
    <scope>NUCLEOTIDE SEQUENCE [LARGE SCALE GENOMIC DNA]</scope>
    <source>
        <strain evidence="1">ATCC 10712</strain>
    </source>
</reference>
<gene>
    <name evidence="1" type="ordered locus">SVEN_2467</name>
</gene>
<name>F2R3B1_STRVP</name>
<dbReference type="KEGG" id="sve:SVEN_2467"/>
<dbReference type="eggNOG" id="ENOG5031X3P">
    <property type="taxonomic scope" value="Bacteria"/>
</dbReference>
<dbReference type="EMBL" id="FR845719">
    <property type="protein sequence ID" value="CCA55753.1"/>
    <property type="molecule type" value="Genomic_DNA"/>
</dbReference>